<gene>
    <name evidence="1" type="ORF">TM448A02612_0003</name>
    <name evidence="2" type="ORF">TM448B01671_0015</name>
</gene>
<proteinExistence type="predicted"/>
<evidence type="ECO:0000313" key="2">
    <source>
        <dbReference type="EMBL" id="QJH99790.1"/>
    </source>
</evidence>
<evidence type="ECO:0000313" key="1">
    <source>
        <dbReference type="EMBL" id="QJA52331.1"/>
    </source>
</evidence>
<dbReference type="EMBL" id="MT144331">
    <property type="protein sequence ID" value="QJA52331.1"/>
    <property type="molecule type" value="Genomic_DNA"/>
</dbReference>
<dbReference type="AlphaFoldDB" id="A0A6H1ZY38"/>
<sequence length="294" mass="32219">MVRYSKVSRRVWGDDKFLSLSGAKPNAQTLWLRLLTAPEQTSIPGVIVARLGGLADSLGWSTDDLRKVFGEIIGKGMARVDERAGLIWLPNATKHNRPESHNVIKAWASMWQEIPDSALKASIYAALVDLTEDLPKTFREVFLMVMPKDPQILPDAGTGTGAGTGAEESTCAPVPVARVTKPTTTAREDYIEGITAKIAAIATDEYRMACSCPQKILRKVAGRLVKVAKGDGYGRDAATNTAEVLRLVRAYYTDLDEWLVNRKHPLSDLLTQRVDKYRRPVAGSVKPMVVDSDG</sequence>
<dbReference type="EMBL" id="MT144808">
    <property type="protein sequence ID" value="QJH99790.1"/>
    <property type="molecule type" value="Genomic_DNA"/>
</dbReference>
<name>A0A6H1ZY38_9ZZZZ</name>
<protein>
    <submittedName>
        <fullName evidence="1">Uncharacterized protein</fullName>
    </submittedName>
</protein>
<reference evidence="1" key="1">
    <citation type="submission" date="2020-03" db="EMBL/GenBank/DDBJ databases">
        <title>The deep terrestrial virosphere.</title>
        <authorList>
            <person name="Holmfeldt K."/>
            <person name="Nilsson E."/>
            <person name="Simone D."/>
            <person name="Lopez-Fernandez M."/>
            <person name="Wu X."/>
            <person name="de Brujin I."/>
            <person name="Lundin D."/>
            <person name="Andersson A."/>
            <person name="Bertilsson S."/>
            <person name="Dopson M."/>
        </authorList>
    </citation>
    <scope>NUCLEOTIDE SEQUENCE</scope>
    <source>
        <strain evidence="1">TM448A02612</strain>
        <strain evidence="2">TM448B01671</strain>
    </source>
</reference>
<accession>A0A6H1ZY38</accession>
<organism evidence="1">
    <name type="scientific">viral metagenome</name>
    <dbReference type="NCBI Taxonomy" id="1070528"/>
    <lineage>
        <taxon>unclassified sequences</taxon>
        <taxon>metagenomes</taxon>
        <taxon>organismal metagenomes</taxon>
    </lineage>
</organism>